<accession>A0A7V4TZM1</accession>
<keyword evidence="2" id="KW-1003">Cell membrane</keyword>
<keyword evidence="11" id="KW-0413">Isomerase</keyword>
<evidence type="ECO:0000256" key="12">
    <source>
        <dbReference type="SAM" id="Phobius"/>
    </source>
</evidence>
<dbReference type="EMBL" id="DRQG01000058">
    <property type="protein sequence ID" value="HGY55245.1"/>
    <property type="molecule type" value="Genomic_DNA"/>
</dbReference>
<evidence type="ECO:0000256" key="9">
    <source>
        <dbReference type="ARBA" id="ARBA00040743"/>
    </source>
</evidence>
<dbReference type="SUPFAM" id="SSF109998">
    <property type="entry name" value="Triger factor/SurA peptide-binding domain-like"/>
    <property type="match status" value="1"/>
</dbReference>
<feature type="transmembrane region" description="Helical" evidence="12">
    <location>
        <begin position="12"/>
        <end position="30"/>
    </location>
</feature>
<evidence type="ECO:0000256" key="8">
    <source>
        <dbReference type="ARBA" id="ARBA00038408"/>
    </source>
</evidence>
<evidence type="ECO:0000256" key="4">
    <source>
        <dbReference type="ARBA" id="ARBA00022692"/>
    </source>
</evidence>
<gene>
    <name evidence="14" type="ORF">ENK44_06080</name>
</gene>
<keyword evidence="5 12" id="KW-1133">Transmembrane helix</keyword>
<name>A0A7V4TZM1_CALAY</name>
<dbReference type="Pfam" id="PF00639">
    <property type="entry name" value="Rotamase"/>
    <property type="match status" value="1"/>
</dbReference>
<sequence>MMTKMREMSKIFIIIIAVAFIALMVFEWGMDITGRSKVDNVVGIVNGKELTYQMFSEMYQQLYENYRAQTGRSDFSEVDLQRLRDQVWEQFIQRTLLTEQMDKFGITVSDSEVVYQVYNYPLEELKQHPAFKTNGIFDIKKYRASFTNPEIPWRQIEDIYRQQIPFIKLQNIITNTVRVTEEEVLEEFKKRNLQAKAEYLSVLPGSFNQDLQASDEEIKNFYEEHKDEYKQEEMRNLSYVLFPIKTTARDTAHLMQDFEQIRERLKNGEDFEQLALEYSEDPSVKNNKGDLGYFTRGSMVKPFEDAAFSAKKGEIVGPIETAYGFHLIYVEDKRIKDGKEEVKARHILMKVTPAPSYLEEQESKARFFAEDAKEKGFEIMAKEEGLSVKQTGFFEEEAGFIPGIGNNPAVMNFAFSSDLNEVSGIYSLENKGYAVFSVSAIKPAGYRPLEEVRTLVENRVKLEKAKSLAREYALSLQDEVKSGKPFKEIYEAHKDGKLFYDVTPMFTMESSIPRVGRSVEFAATAFALNVGDISDLVESERGFYYIKLLEKTAFDSAAFEAQKKSIHDTLLTQKKNQIFAKWYEDLKAHADIVDRRKKFGL</sequence>
<dbReference type="Gene3D" id="3.10.50.40">
    <property type="match status" value="2"/>
</dbReference>
<dbReference type="GO" id="GO:0003755">
    <property type="term" value="F:peptidyl-prolyl cis-trans isomerase activity"/>
    <property type="evidence" value="ECO:0007669"/>
    <property type="project" value="UniProtKB-KW"/>
</dbReference>
<organism evidence="14">
    <name type="scientific">Caldithrix abyssi</name>
    <dbReference type="NCBI Taxonomy" id="187145"/>
    <lineage>
        <taxon>Bacteria</taxon>
        <taxon>Pseudomonadati</taxon>
        <taxon>Calditrichota</taxon>
        <taxon>Calditrichia</taxon>
        <taxon>Calditrichales</taxon>
        <taxon>Calditrichaceae</taxon>
        <taxon>Caldithrix</taxon>
    </lineage>
</organism>
<dbReference type="PROSITE" id="PS50198">
    <property type="entry name" value="PPIC_PPIASE_2"/>
    <property type="match status" value="1"/>
</dbReference>
<evidence type="ECO:0000256" key="3">
    <source>
        <dbReference type="ARBA" id="ARBA00022519"/>
    </source>
</evidence>
<dbReference type="AlphaFoldDB" id="A0A7V4TZM1"/>
<dbReference type="PANTHER" id="PTHR47529:SF1">
    <property type="entry name" value="PERIPLASMIC CHAPERONE PPID"/>
    <property type="match status" value="1"/>
</dbReference>
<keyword evidence="3" id="KW-0997">Cell inner membrane</keyword>
<feature type="domain" description="PpiC" evidence="13">
    <location>
        <begin position="232"/>
        <end position="332"/>
    </location>
</feature>
<proteinExistence type="inferred from homology"/>
<evidence type="ECO:0000313" key="14">
    <source>
        <dbReference type="EMBL" id="HGY55245.1"/>
    </source>
</evidence>
<dbReference type="SUPFAM" id="SSF54534">
    <property type="entry name" value="FKBP-like"/>
    <property type="match status" value="2"/>
</dbReference>
<keyword evidence="6 12" id="KW-0472">Membrane</keyword>
<keyword evidence="7" id="KW-0143">Chaperone</keyword>
<dbReference type="InterPro" id="IPR052029">
    <property type="entry name" value="PpiD_chaperone"/>
</dbReference>
<comment type="subcellular location">
    <subcellularLocation>
        <location evidence="1">Cell inner membrane</location>
        <topology evidence="1">Single-pass type II membrane protein</topology>
        <orientation evidence="1">Periplasmic side</orientation>
    </subcellularLocation>
</comment>
<dbReference type="InterPro" id="IPR000297">
    <property type="entry name" value="PPIase_PpiC"/>
</dbReference>
<reference evidence="14" key="1">
    <citation type="journal article" date="2020" name="mSystems">
        <title>Genome- and Community-Level Interaction Insights into Carbon Utilization and Element Cycling Functions of Hydrothermarchaeota in Hydrothermal Sediment.</title>
        <authorList>
            <person name="Zhou Z."/>
            <person name="Liu Y."/>
            <person name="Xu W."/>
            <person name="Pan J."/>
            <person name="Luo Z.H."/>
            <person name="Li M."/>
        </authorList>
    </citation>
    <scope>NUCLEOTIDE SEQUENCE [LARGE SCALE GENOMIC DNA]</scope>
    <source>
        <strain evidence="14">HyVt-577</strain>
    </source>
</reference>
<keyword evidence="11" id="KW-0697">Rotamase</keyword>
<dbReference type="Proteomes" id="UP000885779">
    <property type="component" value="Unassembled WGS sequence"/>
</dbReference>
<evidence type="ECO:0000256" key="6">
    <source>
        <dbReference type="ARBA" id="ARBA00023136"/>
    </source>
</evidence>
<comment type="caution">
    <text evidence="14">The sequence shown here is derived from an EMBL/GenBank/DDBJ whole genome shotgun (WGS) entry which is preliminary data.</text>
</comment>
<dbReference type="GO" id="GO:0005886">
    <property type="term" value="C:plasma membrane"/>
    <property type="evidence" value="ECO:0007669"/>
    <property type="project" value="UniProtKB-SubCell"/>
</dbReference>
<dbReference type="InterPro" id="IPR046357">
    <property type="entry name" value="PPIase_dom_sf"/>
</dbReference>
<dbReference type="InterPro" id="IPR027304">
    <property type="entry name" value="Trigger_fact/SurA_dom_sf"/>
</dbReference>
<keyword evidence="4 12" id="KW-0812">Transmembrane</keyword>
<dbReference type="Gene3D" id="1.10.4030.10">
    <property type="entry name" value="Porin chaperone SurA, peptide-binding domain"/>
    <property type="match status" value="1"/>
</dbReference>
<protein>
    <recommendedName>
        <fullName evidence="9">Periplasmic chaperone PpiD</fullName>
    </recommendedName>
    <alternativeName>
        <fullName evidence="10">Periplasmic folding chaperone</fullName>
    </alternativeName>
</protein>
<dbReference type="Pfam" id="PF13145">
    <property type="entry name" value="Rotamase_2"/>
    <property type="match status" value="1"/>
</dbReference>
<evidence type="ECO:0000259" key="13">
    <source>
        <dbReference type="PROSITE" id="PS50198"/>
    </source>
</evidence>
<evidence type="ECO:0000256" key="1">
    <source>
        <dbReference type="ARBA" id="ARBA00004382"/>
    </source>
</evidence>
<evidence type="ECO:0000256" key="11">
    <source>
        <dbReference type="PROSITE-ProRule" id="PRU00278"/>
    </source>
</evidence>
<dbReference type="PANTHER" id="PTHR47529">
    <property type="entry name" value="PEPTIDYL-PROLYL CIS-TRANS ISOMERASE D"/>
    <property type="match status" value="1"/>
</dbReference>
<dbReference type="Pfam" id="PF13623">
    <property type="entry name" value="SurA_N_2"/>
    <property type="match status" value="1"/>
</dbReference>
<evidence type="ECO:0000256" key="5">
    <source>
        <dbReference type="ARBA" id="ARBA00022989"/>
    </source>
</evidence>
<evidence type="ECO:0000256" key="10">
    <source>
        <dbReference type="ARBA" id="ARBA00042775"/>
    </source>
</evidence>
<evidence type="ECO:0000256" key="2">
    <source>
        <dbReference type="ARBA" id="ARBA00022475"/>
    </source>
</evidence>
<evidence type="ECO:0000256" key="7">
    <source>
        <dbReference type="ARBA" id="ARBA00023186"/>
    </source>
</evidence>
<comment type="similarity">
    <text evidence="8">Belongs to the PpiD chaperone family.</text>
</comment>